<dbReference type="KEGG" id="shc:Shell_0188"/>
<evidence type="ECO:0000313" key="2">
    <source>
        <dbReference type="Proteomes" id="UP000002573"/>
    </source>
</evidence>
<dbReference type="EMBL" id="CP002051">
    <property type="protein sequence ID" value="ADI31330.1"/>
    <property type="molecule type" value="Genomic_DNA"/>
</dbReference>
<organism evidence="1 2">
    <name type="scientific">Staphylothermus hellenicus (strain DSM 12710 / JCM 10830 / BK20S6-10-b1 / P8)</name>
    <dbReference type="NCBI Taxonomy" id="591019"/>
    <lineage>
        <taxon>Archaea</taxon>
        <taxon>Thermoproteota</taxon>
        <taxon>Thermoprotei</taxon>
        <taxon>Desulfurococcales</taxon>
        <taxon>Desulfurococcaceae</taxon>
        <taxon>Staphylothermus</taxon>
    </lineage>
</organism>
<dbReference type="AlphaFoldDB" id="D7DAY3"/>
<gene>
    <name evidence="1" type="ordered locus">Shell_0188</name>
</gene>
<reference evidence="2" key="1">
    <citation type="submission" date="2010-05" db="EMBL/GenBank/DDBJ databases">
        <title>Complete sequence of Staphylothermus hellenicus DSM 12710.</title>
        <authorList>
            <consortium name="US DOE Joint Genome Institute"/>
            <person name="Lucas S."/>
            <person name="Copeland A."/>
            <person name="Lapidus A."/>
            <person name="Cheng J.-F."/>
            <person name="Bruce D."/>
            <person name="Goodwin L."/>
            <person name="Pitluck S."/>
            <person name="Davenport K."/>
            <person name="Detter J.C."/>
            <person name="Han C."/>
            <person name="Tapia R."/>
            <person name="Larimer F."/>
            <person name="Land M."/>
            <person name="Hauser L."/>
            <person name="Kyrpides N."/>
            <person name="Mikhailova N."/>
            <person name="Anderson I.J."/>
            <person name="Woyke T."/>
        </authorList>
    </citation>
    <scope>NUCLEOTIDE SEQUENCE [LARGE SCALE GENOMIC DNA]</scope>
    <source>
        <strain evidence="2">DSM 12710 / JCM 10830 / BK20S6-10-b1 / P8</strain>
    </source>
</reference>
<accession>D7DAY3</accession>
<proteinExistence type="predicted"/>
<dbReference type="HOGENOM" id="CLU_2930356_0_0_2"/>
<name>D7DAY3_STAHD</name>
<protein>
    <submittedName>
        <fullName evidence="1">Uncharacterized protein</fullName>
    </submittedName>
</protein>
<sequence length="60" mass="6755">MGKSMFISKLVRLSILGLVKDKIGYTSTCMVLDTAEKHAKLVLKEKQLMILLTGINKAWF</sequence>
<dbReference type="GeneID" id="41582836"/>
<dbReference type="Proteomes" id="UP000002573">
    <property type="component" value="Chromosome"/>
</dbReference>
<evidence type="ECO:0000313" key="1">
    <source>
        <dbReference type="EMBL" id="ADI31330.1"/>
    </source>
</evidence>
<reference evidence="1 2" key="2">
    <citation type="journal article" date="2011" name="Stand. Genomic Sci.">
        <title>Complete genome sequence of Staphylothermus hellenicus P8.</title>
        <authorList>
            <person name="Anderson I."/>
            <person name="Wirth R."/>
            <person name="Lucas S."/>
            <person name="Copeland A."/>
            <person name="Lapidus A."/>
            <person name="Cheng J.F."/>
            <person name="Goodwin L."/>
            <person name="Pitluck S."/>
            <person name="Davenport K."/>
            <person name="Detter J.C."/>
            <person name="Han C."/>
            <person name="Tapia R."/>
            <person name="Land M."/>
            <person name="Hauser L."/>
            <person name="Pati A."/>
            <person name="Mikhailova N."/>
            <person name="Woyke T."/>
            <person name="Klenk H.P."/>
            <person name="Kyrpides N."/>
            <person name="Ivanova N."/>
        </authorList>
    </citation>
    <scope>NUCLEOTIDE SEQUENCE [LARGE SCALE GENOMIC DNA]</scope>
    <source>
        <strain evidence="2">DSM 12710 / JCM 10830 / BK20S6-10-b1 / P8</strain>
    </source>
</reference>
<dbReference type="RefSeq" id="WP_013142528.1">
    <property type="nucleotide sequence ID" value="NC_014205.1"/>
</dbReference>
<keyword evidence="2" id="KW-1185">Reference proteome</keyword>